<dbReference type="GO" id="GO:0005737">
    <property type="term" value="C:cytoplasm"/>
    <property type="evidence" value="ECO:0007669"/>
    <property type="project" value="UniProtKB-SubCell"/>
</dbReference>
<dbReference type="GO" id="GO:0004521">
    <property type="term" value="F:RNA endonuclease activity"/>
    <property type="evidence" value="ECO:0007669"/>
    <property type="project" value="UniProtKB-UniRule"/>
</dbReference>
<evidence type="ECO:0000256" key="4">
    <source>
        <dbReference type="ARBA" id="ARBA00022723"/>
    </source>
</evidence>
<dbReference type="GO" id="GO:0008270">
    <property type="term" value="F:zinc ion binding"/>
    <property type="evidence" value="ECO:0007669"/>
    <property type="project" value="UniProtKB-UniRule"/>
</dbReference>
<dbReference type="PANTHER" id="PTHR46986:SF1">
    <property type="entry name" value="ENDORIBONUCLEASE YBEY, CHLOROPLASTIC"/>
    <property type="match status" value="1"/>
</dbReference>
<evidence type="ECO:0000313" key="9">
    <source>
        <dbReference type="EMBL" id="EED36862.1"/>
    </source>
</evidence>
<evidence type="ECO:0000256" key="2">
    <source>
        <dbReference type="ARBA" id="ARBA00022517"/>
    </source>
</evidence>
<keyword evidence="9" id="KW-0645">Protease</keyword>
<dbReference type="HAMAP" id="MF_00009">
    <property type="entry name" value="Endoribonucl_YbeY"/>
    <property type="match status" value="1"/>
</dbReference>
<evidence type="ECO:0000313" key="10">
    <source>
        <dbReference type="Proteomes" id="UP000004699"/>
    </source>
</evidence>
<dbReference type="SUPFAM" id="SSF55486">
    <property type="entry name" value="Metalloproteases ('zincins'), catalytic domain"/>
    <property type="match status" value="1"/>
</dbReference>
<dbReference type="EC" id="3.1.-.-" evidence="8"/>
<dbReference type="HOGENOM" id="CLU_106710_0_1_6"/>
<organism evidence="9 10">
    <name type="scientific">Luminiphilus syltensis NOR5-1B</name>
    <dbReference type="NCBI Taxonomy" id="565045"/>
    <lineage>
        <taxon>Bacteria</taxon>
        <taxon>Pseudomonadati</taxon>
        <taxon>Pseudomonadota</taxon>
        <taxon>Gammaproteobacteria</taxon>
        <taxon>Cellvibrionales</taxon>
        <taxon>Halieaceae</taxon>
        <taxon>Luminiphilus</taxon>
    </lineage>
</organism>
<comment type="cofactor">
    <cofactor evidence="8">
        <name>Zn(2+)</name>
        <dbReference type="ChEBI" id="CHEBI:29105"/>
    </cofactor>
    <text evidence="8">Binds 1 zinc ion.</text>
</comment>
<keyword evidence="2 8" id="KW-0690">Ribosome biogenesis</keyword>
<keyword evidence="4 8" id="KW-0479">Metal-binding</keyword>
<evidence type="ECO:0000256" key="3">
    <source>
        <dbReference type="ARBA" id="ARBA00022722"/>
    </source>
</evidence>
<feature type="binding site" evidence="8">
    <location>
        <position position="115"/>
    </location>
    <ligand>
        <name>Zn(2+)</name>
        <dbReference type="ChEBI" id="CHEBI:29105"/>
        <note>catalytic</note>
    </ligand>
</feature>
<gene>
    <name evidence="8" type="primary">ybeY</name>
    <name evidence="9" type="ORF">NOR51B_2815</name>
</gene>
<dbReference type="GO" id="GO:0006364">
    <property type="term" value="P:rRNA processing"/>
    <property type="evidence" value="ECO:0007669"/>
    <property type="project" value="UniProtKB-UniRule"/>
</dbReference>
<keyword evidence="3 8" id="KW-0540">Nuclease</keyword>
<dbReference type="OrthoDB" id="9807740at2"/>
<evidence type="ECO:0000256" key="6">
    <source>
        <dbReference type="ARBA" id="ARBA00022801"/>
    </source>
</evidence>
<dbReference type="InterPro" id="IPR002036">
    <property type="entry name" value="YbeY"/>
</dbReference>
<evidence type="ECO:0000256" key="1">
    <source>
        <dbReference type="ARBA" id="ARBA00010875"/>
    </source>
</evidence>
<keyword evidence="5 8" id="KW-0255">Endonuclease</keyword>
<comment type="function">
    <text evidence="8">Single strand-specific metallo-endoribonuclease involved in late-stage 70S ribosome quality control and in maturation of the 3' terminus of the 16S rRNA.</text>
</comment>
<dbReference type="AlphaFoldDB" id="B8KRV3"/>
<keyword evidence="6 8" id="KW-0378">Hydrolase</keyword>
<feature type="binding site" evidence="8">
    <location>
        <position position="119"/>
    </location>
    <ligand>
        <name>Zn(2+)</name>
        <dbReference type="ChEBI" id="CHEBI:29105"/>
        <note>catalytic</note>
    </ligand>
</feature>
<keyword evidence="9" id="KW-0482">Metalloprotease</keyword>
<evidence type="ECO:0000256" key="7">
    <source>
        <dbReference type="ARBA" id="ARBA00022833"/>
    </source>
</evidence>
<feature type="binding site" evidence="8">
    <location>
        <position position="125"/>
    </location>
    <ligand>
        <name>Zn(2+)</name>
        <dbReference type="ChEBI" id="CHEBI:29105"/>
        <note>catalytic</note>
    </ligand>
</feature>
<keyword evidence="8" id="KW-0963">Cytoplasm</keyword>
<dbReference type="GO" id="GO:0004222">
    <property type="term" value="F:metalloendopeptidase activity"/>
    <property type="evidence" value="ECO:0007669"/>
    <property type="project" value="InterPro"/>
</dbReference>
<dbReference type="Proteomes" id="UP000004699">
    <property type="component" value="Unassembled WGS sequence"/>
</dbReference>
<dbReference type="EMBL" id="DS999411">
    <property type="protein sequence ID" value="EED36862.1"/>
    <property type="molecule type" value="Genomic_DNA"/>
</dbReference>
<dbReference type="GO" id="GO:0006508">
    <property type="term" value="P:proteolysis"/>
    <property type="evidence" value="ECO:0007669"/>
    <property type="project" value="UniProtKB-KW"/>
</dbReference>
<dbReference type="Gene3D" id="3.40.390.30">
    <property type="entry name" value="Metalloproteases ('zincins'), catalytic domain"/>
    <property type="match status" value="1"/>
</dbReference>
<evidence type="ECO:0000256" key="8">
    <source>
        <dbReference type="HAMAP-Rule" id="MF_00009"/>
    </source>
</evidence>
<comment type="similarity">
    <text evidence="1 8">Belongs to the endoribonuclease YbeY family.</text>
</comment>
<accession>B8KRV3</accession>
<protein>
    <recommendedName>
        <fullName evidence="8">Endoribonuclease YbeY</fullName>
        <ecNumber evidence="8">3.1.-.-</ecNumber>
    </recommendedName>
</protein>
<dbReference type="STRING" id="565045.NOR51B_2815"/>
<comment type="subcellular location">
    <subcellularLocation>
        <location evidence="8">Cytoplasm</location>
    </subcellularLocation>
</comment>
<dbReference type="eggNOG" id="COG0319">
    <property type="taxonomic scope" value="Bacteria"/>
</dbReference>
<evidence type="ECO:0000256" key="5">
    <source>
        <dbReference type="ARBA" id="ARBA00022759"/>
    </source>
</evidence>
<dbReference type="InterPro" id="IPR020549">
    <property type="entry name" value="YbeY_CS"/>
</dbReference>
<sequence length="162" mass="17758">MIAVVHIDRDEGLEAPDDDSFSRWVNAALVSGQHAGCFTPEVSVRIAGEREITAFNQQYRDRNRPTNVLSFPASVPPEVESGLLGDIVICAPVVIAEAREQECSLESHWAHLTVHGTLHLLGFDHIRDDEAEIMEALEVSALAELGFGNPYHSPTESEILTS</sequence>
<dbReference type="InterPro" id="IPR023091">
    <property type="entry name" value="MetalPrtase_cat_dom_sf_prd"/>
</dbReference>
<proteinExistence type="inferred from homology"/>
<dbReference type="RefSeq" id="WP_009021604.1">
    <property type="nucleotide sequence ID" value="NZ_DS999411.1"/>
</dbReference>
<keyword evidence="8" id="KW-0698">rRNA processing</keyword>
<keyword evidence="10" id="KW-1185">Reference proteome</keyword>
<dbReference type="PANTHER" id="PTHR46986">
    <property type="entry name" value="ENDORIBONUCLEASE YBEY, CHLOROPLASTIC"/>
    <property type="match status" value="1"/>
</dbReference>
<name>B8KRV3_9GAMM</name>
<dbReference type="NCBIfam" id="TIGR00043">
    <property type="entry name" value="rRNA maturation RNase YbeY"/>
    <property type="match status" value="1"/>
</dbReference>
<reference evidence="10" key="1">
    <citation type="journal article" date="2013" name="BMC Microbiol.">
        <title>Taxonomy and evolution of bacteriochlorophyll a-containing members of the OM60/NOR5 clade of marine gammaproteobacteria: description of Luminiphilus syltensis gen. nov., sp. nov., reclassification of Haliea rubra as Pseudohaliea rubra gen. nov., comb. nov., and emendation of Chromatocurvus halotolerans.</title>
        <authorList>
            <person name="Spring S."/>
            <person name="Riedel T."/>
            <person name="Sproer C."/>
            <person name="Yan S."/>
            <person name="Harder J."/>
            <person name="Fuchs B.M."/>
        </authorList>
    </citation>
    <scope>NUCLEOTIDE SEQUENCE [LARGE SCALE GENOMIC DNA]</scope>
    <source>
        <strain evidence="10">NOR51-B</strain>
    </source>
</reference>
<dbReference type="PROSITE" id="PS01306">
    <property type="entry name" value="UPF0054"/>
    <property type="match status" value="1"/>
</dbReference>
<keyword evidence="7 8" id="KW-0862">Zinc</keyword>
<dbReference type="Pfam" id="PF02130">
    <property type="entry name" value="YbeY"/>
    <property type="match status" value="1"/>
</dbReference>